<gene>
    <name evidence="1" type="ORF">FM038_019120</name>
</gene>
<keyword evidence="2" id="KW-1185">Reference proteome</keyword>
<evidence type="ECO:0008006" key="3">
    <source>
        <dbReference type="Google" id="ProtNLM"/>
    </source>
</evidence>
<name>A0ABX6V9C6_9GAMM</name>
<accession>A0ABX6V9C6</accession>
<reference evidence="1" key="1">
    <citation type="submission" date="2021-07" db="EMBL/GenBank/DDBJ databases">
        <title>Shewanella sp. YLB-07 whole genome sequence.</title>
        <authorList>
            <person name="Yu L."/>
        </authorList>
    </citation>
    <scope>NUCLEOTIDE SEQUENCE</scope>
    <source>
        <strain evidence="1">YLB-08</strain>
    </source>
</reference>
<proteinExistence type="predicted"/>
<evidence type="ECO:0000313" key="2">
    <source>
        <dbReference type="Proteomes" id="UP000316416"/>
    </source>
</evidence>
<organism evidence="1 2">
    <name type="scientific">Shewanella eurypsychrophilus</name>
    <dbReference type="NCBI Taxonomy" id="2593656"/>
    <lineage>
        <taxon>Bacteria</taxon>
        <taxon>Pseudomonadati</taxon>
        <taxon>Pseudomonadota</taxon>
        <taxon>Gammaproteobacteria</taxon>
        <taxon>Alteromonadales</taxon>
        <taxon>Shewanellaceae</taxon>
        <taxon>Shewanella</taxon>
    </lineage>
</organism>
<dbReference type="Proteomes" id="UP000316416">
    <property type="component" value="Chromosome"/>
</dbReference>
<protein>
    <recommendedName>
        <fullName evidence="3">Anti-sigma factor</fullName>
    </recommendedName>
</protein>
<dbReference type="EMBL" id="CP045503">
    <property type="protein sequence ID" value="QPG59259.1"/>
    <property type="molecule type" value="Genomic_DNA"/>
</dbReference>
<evidence type="ECO:0000313" key="1">
    <source>
        <dbReference type="EMBL" id="QPG59259.1"/>
    </source>
</evidence>
<sequence>MKNQQQDLEHLVSHLSKELSPQQDLWHKIESRLNVPVEEAPKYSEIHNSKRTLQLLGAASAMLLAVLIGTQLPKSVLPPVEHLALITTMDDIRLAHQHQVSELKKIDQLINWQTSPYSTPVETGIEQLRQAAQMIYQTLKQNPTNRQLWQLWLWTQQREIELLRQGQKLPIKQHSQGETI</sequence>
<dbReference type="RefSeq" id="WP_142871649.1">
    <property type="nucleotide sequence ID" value="NZ_CP045503.2"/>
</dbReference>